<organism evidence="3 4">
    <name type="scientific">Enhygromyxa salina</name>
    <dbReference type="NCBI Taxonomy" id="215803"/>
    <lineage>
        <taxon>Bacteria</taxon>
        <taxon>Pseudomonadati</taxon>
        <taxon>Myxococcota</taxon>
        <taxon>Polyangia</taxon>
        <taxon>Nannocystales</taxon>
        <taxon>Nannocystaceae</taxon>
        <taxon>Enhygromyxa</taxon>
    </lineage>
</organism>
<name>A0A0C2CZ36_9BACT</name>
<dbReference type="SUPFAM" id="SSF51182">
    <property type="entry name" value="RmlC-like cupins"/>
    <property type="match status" value="1"/>
</dbReference>
<dbReference type="InterPro" id="IPR013096">
    <property type="entry name" value="Cupin_2"/>
</dbReference>
<comment type="caution">
    <text evidence="3">The sequence shown here is derived from an EMBL/GenBank/DDBJ whole genome shotgun (WGS) entry which is preliminary data.</text>
</comment>
<sequence length="147" mass="14998">MALQTSAATDAPAEGGGANDPAPAEPSAVQATVVALADAPSFVAPNGTATITHLALGQNAYLGRLRMDAGAAVPVHRDPTEEYIHVLEGSGTMTIDGETHELGPGTTIYMPANAEVSFQNGDAEMIGLQVFAGPEPAAKYQAWTPTP</sequence>
<dbReference type="Gene3D" id="2.60.120.10">
    <property type="entry name" value="Jelly Rolls"/>
    <property type="match status" value="1"/>
</dbReference>
<gene>
    <name evidence="3" type="ORF">DB30_00510</name>
</gene>
<evidence type="ECO:0000259" key="2">
    <source>
        <dbReference type="Pfam" id="PF07883"/>
    </source>
</evidence>
<dbReference type="PANTHER" id="PTHR37694">
    <property type="entry name" value="SLR8022 PROTEIN"/>
    <property type="match status" value="1"/>
</dbReference>
<evidence type="ECO:0000256" key="1">
    <source>
        <dbReference type="SAM" id="MobiDB-lite"/>
    </source>
</evidence>
<dbReference type="InterPro" id="IPR014710">
    <property type="entry name" value="RmlC-like_jellyroll"/>
</dbReference>
<dbReference type="EMBL" id="JMCC02000106">
    <property type="protein sequence ID" value="KIG13132.1"/>
    <property type="molecule type" value="Genomic_DNA"/>
</dbReference>
<dbReference type="InterPro" id="IPR011051">
    <property type="entry name" value="RmlC_Cupin_sf"/>
</dbReference>
<evidence type="ECO:0000313" key="3">
    <source>
        <dbReference type="EMBL" id="KIG13132.1"/>
    </source>
</evidence>
<feature type="domain" description="Cupin type-2" evidence="2">
    <location>
        <begin position="65"/>
        <end position="121"/>
    </location>
</feature>
<dbReference type="Pfam" id="PF07883">
    <property type="entry name" value="Cupin_2"/>
    <property type="match status" value="1"/>
</dbReference>
<reference evidence="3 4" key="1">
    <citation type="submission" date="2014-12" db="EMBL/GenBank/DDBJ databases">
        <title>Genome assembly of Enhygromyxa salina DSM 15201.</title>
        <authorList>
            <person name="Sharma G."/>
            <person name="Subramanian S."/>
        </authorList>
    </citation>
    <scope>NUCLEOTIDE SEQUENCE [LARGE SCALE GENOMIC DNA]</scope>
    <source>
        <strain evidence="3 4">DSM 15201</strain>
    </source>
</reference>
<dbReference type="Proteomes" id="UP000031599">
    <property type="component" value="Unassembled WGS sequence"/>
</dbReference>
<feature type="region of interest" description="Disordered" evidence="1">
    <location>
        <begin position="1"/>
        <end position="26"/>
    </location>
</feature>
<dbReference type="PANTHER" id="PTHR37694:SF1">
    <property type="entry name" value="SLR8022 PROTEIN"/>
    <property type="match status" value="1"/>
</dbReference>
<proteinExistence type="predicted"/>
<accession>A0A0C2CZ36</accession>
<evidence type="ECO:0000313" key="4">
    <source>
        <dbReference type="Proteomes" id="UP000031599"/>
    </source>
</evidence>
<dbReference type="AlphaFoldDB" id="A0A0C2CZ36"/>
<protein>
    <recommendedName>
        <fullName evidence="2">Cupin type-2 domain-containing protein</fullName>
    </recommendedName>
</protein>